<dbReference type="PROSITE" id="PS50110">
    <property type="entry name" value="RESPONSE_REGULATORY"/>
    <property type="match status" value="1"/>
</dbReference>
<dbReference type="Proteomes" id="UP000741360">
    <property type="component" value="Unassembled WGS sequence"/>
</dbReference>
<feature type="domain" description="Response regulatory" evidence="2">
    <location>
        <begin position="1"/>
        <end position="54"/>
    </location>
</feature>
<dbReference type="EMBL" id="JACPSX010000277">
    <property type="protein sequence ID" value="MBI3016215.1"/>
    <property type="molecule type" value="Genomic_DNA"/>
</dbReference>
<organism evidence="3 4">
    <name type="scientific">Tectimicrobiota bacterium</name>
    <dbReference type="NCBI Taxonomy" id="2528274"/>
    <lineage>
        <taxon>Bacteria</taxon>
        <taxon>Pseudomonadati</taxon>
        <taxon>Nitrospinota/Tectimicrobiota group</taxon>
        <taxon>Candidatus Tectimicrobiota</taxon>
    </lineage>
</organism>
<protein>
    <recommendedName>
        <fullName evidence="2">Response regulatory domain-containing protein</fullName>
    </recommendedName>
</protein>
<feature type="modified residue" description="4-aspartylphosphate" evidence="1">
    <location>
        <position position="36"/>
    </location>
</feature>
<name>A0A932GSN7_UNCTE</name>
<evidence type="ECO:0000256" key="1">
    <source>
        <dbReference type="PROSITE-ProRule" id="PRU00169"/>
    </source>
</evidence>
<sequence length="54" mass="6355">MKAAERIARCQVFEAENDRQALLRVKECEPQMVILDFHLPSVNIRRLCQKIKKS</sequence>
<comment type="caution">
    <text evidence="3">The sequence shown here is derived from an EMBL/GenBank/DDBJ whole genome shotgun (WGS) entry which is preliminary data.</text>
</comment>
<dbReference type="InterPro" id="IPR001789">
    <property type="entry name" value="Sig_transdc_resp-reg_receiver"/>
</dbReference>
<dbReference type="AlphaFoldDB" id="A0A932GSN7"/>
<gene>
    <name evidence="3" type="ORF">HYY65_14395</name>
</gene>
<dbReference type="SUPFAM" id="SSF52172">
    <property type="entry name" value="CheY-like"/>
    <property type="match status" value="1"/>
</dbReference>
<evidence type="ECO:0000313" key="4">
    <source>
        <dbReference type="Proteomes" id="UP000741360"/>
    </source>
</evidence>
<dbReference type="GO" id="GO:0000160">
    <property type="term" value="P:phosphorelay signal transduction system"/>
    <property type="evidence" value="ECO:0007669"/>
    <property type="project" value="InterPro"/>
</dbReference>
<keyword evidence="1" id="KW-0597">Phosphoprotein</keyword>
<accession>A0A932GSN7</accession>
<proteinExistence type="predicted"/>
<evidence type="ECO:0000259" key="2">
    <source>
        <dbReference type="PROSITE" id="PS50110"/>
    </source>
</evidence>
<evidence type="ECO:0000313" key="3">
    <source>
        <dbReference type="EMBL" id="MBI3016215.1"/>
    </source>
</evidence>
<reference evidence="3" key="1">
    <citation type="submission" date="2020-07" db="EMBL/GenBank/DDBJ databases">
        <title>Huge and variable diversity of episymbiotic CPR bacteria and DPANN archaea in groundwater ecosystems.</title>
        <authorList>
            <person name="He C.Y."/>
            <person name="Keren R."/>
            <person name="Whittaker M."/>
            <person name="Farag I.F."/>
            <person name="Doudna J."/>
            <person name="Cate J.H.D."/>
            <person name="Banfield J.F."/>
        </authorList>
    </citation>
    <scope>NUCLEOTIDE SEQUENCE</scope>
    <source>
        <strain evidence="3">NC_groundwater_717_Ag_S-0.2um_59_8</strain>
    </source>
</reference>
<dbReference type="InterPro" id="IPR011006">
    <property type="entry name" value="CheY-like_superfamily"/>
</dbReference>
<dbReference type="Gene3D" id="3.40.50.2300">
    <property type="match status" value="1"/>
</dbReference>